<keyword evidence="2" id="KW-1185">Reference proteome</keyword>
<evidence type="ECO:0000313" key="2">
    <source>
        <dbReference type="Proteomes" id="UP000010433"/>
    </source>
</evidence>
<dbReference type="AlphaFoldDB" id="L1N7J9"/>
<reference evidence="1 2" key="1">
    <citation type="submission" date="2012-05" db="EMBL/GenBank/DDBJ databases">
        <authorList>
            <person name="Weinstock G."/>
            <person name="Sodergren E."/>
            <person name="Lobos E.A."/>
            <person name="Fulton L."/>
            <person name="Fulton R."/>
            <person name="Courtney L."/>
            <person name="Fronick C."/>
            <person name="O'Laughlin M."/>
            <person name="Godfrey J."/>
            <person name="Wilson R.M."/>
            <person name="Miner T."/>
            <person name="Farmer C."/>
            <person name="Delehaunty K."/>
            <person name="Cordes M."/>
            <person name="Minx P."/>
            <person name="Tomlinson C."/>
            <person name="Chen J."/>
            <person name="Wollam A."/>
            <person name="Pepin K.H."/>
            <person name="Bhonagiri V."/>
            <person name="Zhang X."/>
            <person name="Suruliraj S."/>
            <person name="Warren W."/>
            <person name="Mitreva M."/>
            <person name="Mardis E.R."/>
            <person name="Wilson R.K."/>
        </authorList>
    </citation>
    <scope>NUCLEOTIDE SEQUENCE [LARGE SCALE GENOMIC DNA]</scope>
    <source>
        <strain evidence="1 2">F0055</strain>
    </source>
</reference>
<evidence type="ECO:0000313" key="1">
    <source>
        <dbReference type="EMBL" id="EKX99332.1"/>
    </source>
</evidence>
<sequence length="145" mass="16794">MLMIKTMLTGIFFLCATTIFSQEYKPFKGYLYNAEYQVYLQINFYEKDVKPAGQELFGELPGYLGSKRDVRQWLITDAKVNKDRTADLSIINDYGSEDLMAKLVVENDSTYLLKQINGSTLKIVVDNKWVKLPKTLEMKRKSNKL</sequence>
<name>L1N7J9_9BACT</name>
<organism evidence="1 2">
    <name type="scientific">Hoylesella saccharolytica F0055</name>
    <dbReference type="NCBI Taxonomy" id="1127699"/>
    <lineage>
        <taxon>Bacteria</taxon>
        <taxon>Pseudomonadati</taxon>
        <taxon>Bacteroidota</taxon>
        <taxon>Bacteroidia</taxon>
        <taxon>Bacteroidales</taxon>
        <taxon>Prevotellaceae</taxon>
        <taxon>Hoylesella</taxon>
    </lineage>
</organism>
<proteinExistence type="predicted"/>
<comment type="caution">
    <text evidence="1">The sequence shown here is derived from an EMBL/GenBank/DDBJ whole genome shotgun (WGS) entry which is preliminary data.</text>
</comment>
<dbReference type="HOGENOM" id="CLU_138520_1_0_10"/>
<dbReference type="STRING" id="1127699.HMPREF9151_01759"/>
<dbReference type="Proteomes" id="UP000010433">
    <property type="component" value="Unassembled WGS sequence"/>
</dbReference>
<dbReference type="EMBL" id="AMEP01000102">
    <property type="protein sequence ID" value="EKX99332.1"/>
    <property type="molecule type" value="Genomic_DNA"/>
</dbReference>
<protein>
    <submittedName>
        <fullName evidence="1">Uncharacterized protein</fullName>
    </submittedName>
</protein>
<dbReference type="PATRIC" id="fig|1127699.3.peg.1625"/>
<gene>
    <name evidence="1" type="ORF">HMPREF9151_01759</name>
</gene>
<accession>L1N7J9</accession>